<protein>
    <recommendedName>
        <fullName evidence="5">DUF2029 domain-containing protein</fullName>
    </recommendedName>
</protein>
<feature type="transmembrane region" description="Helical" evidence="2">
    <location>
        <begin position="399"/>
        <end position="417"/>
    </location>
</feature>
<feature type="transmembrane region" description="Helical" evidence="2">
    <location>
        <begin position="437"/>
        <end position="459"/>
    </location>
</feature>
<evidence type="ECO:0000313" key="3">
    <source>
        <dbReference type="EMBL" id="QDU87070.1"/>
    </source>
</evidence>
<keyword evidence="2" id="KW-1133">Transmembrane helix</keyword>
<feature type="transmembrane region" description="Helical" evidence="2">
    <location>
        <begin position="15"/>
        <end position="35"/>
    </location>
</feature>
<feature type="transmembrane region" description="Helical" evidence="2">
    <location>
        <begin position="85"/>
        <end position="103"/>
    </location>
</feature>
<keyword evidence="2" id="KW-0812">Transmembrane</keyword>
<gene>
    <name evidence="3" type="ORF">Pla175_04250</name>
</gene>
<accession>A0A518D6G1</accession>
<sequence length="485" mass="53283">MSEILFHYERVNPTTWAYLSSLLTLALFFKFNRLLSVRNLDLLLLILLAPAMICIKWGLDHPASVAGAIGPAGPDAVSPQRVEELGYLWLFGINTLLLVRMLADTMMVRRPLLEPNLTAGGLSFLTVSLLLFLAANVVTGTPEQADLYAVRRADHLAKREASELELSSLETHGPGFPVVFQFPHIVTQRLLSPERKGAADAEAPTPSGTPDPSISDQPFPPSEGDPTAPRFSSAEEITAKATAIVCQAMIVLGILLVASWHFDNPTAGIAAATLYLMLPYTAMWTGSTTHALPGALLVWAILFYRRPFVAGLLIGLACGTLYYPLFLLPLWITFYWRRGAGRFVAGGLCVLPVLILVLVFTSTDTAMFFAQLRQTFGVRLPRIEQVDGIWQFWSPEYRLPILAFHIGLSLSFILWPAQKNLATLLSASAALMLGAQFWHAHSGGLALGWYMPALLLTVFRPNLEDRVALDVVLPVKWKAPWRAAA</sequence>
<feature type="transmembrane region" description="Helical" evidence="2">
    <location>
        <begin position="309"/>
        <end position="332"/>
    </location>
</feature>
<dbReference type="AlphaFoldDB" id="A0A518D6G1"/>
<keyword evidence="2" id="KW-0472">Membrane</keyword>
<name>A0A518D6G1_9BACT</name>
<reference evidence="3 4" key="1">
    <citation type="submission" date="2019-02" db="EMBL/GenBank/DDBJ databases">
        <title>Deep-cultivation of Planctomycetes and their phenomic and genomic characterization uncovers novel biology.</title>
        <authorList>
            <person name="Wiegand S."/>
            <person name="Jogler M."/>
            <person name="Boedeker C."/>
            <person name="Pinto D."/>
            <person name="Vollmers J."/>
            <person name="Rivas-Marin E."/>
            <person name="Kohn T."/>
            <person name="Peeters S.H."/>
            <person name="Heuer A."/>
            <person name="Rast P."/>
            <person name="Oberbeckmann S."/>
            <person name="Bunk B."/>
            <person name="Jeske O."/>
            <person name="Meyerdierks A."/>
            <person name="Storesund J.E."/>
            <person name="Kallscheuer N."/>
            <person name="Luecker S."/>
            <person name="Lage O.M."/>
            <person name="Pohl T."/>
            <person name="Merkel B.J."/>
            <person name="Hornburger P."/>
            <person name="Mueller R.-W."/>
            <person name="Bruemmer F."/>
            <person name="Labrenz M."/>
            <person name="Spormann A.M."/>
            <person name="Op den Camp H."/>
            <person name="Overmann J."/>
            <person name="Amann R."/>
            <person name="Jetten M.S.M."/>
            <person name="Mascher T."/>
            <person name="Medema M.H."/>
            <person name="Devos D.P."/>
            <person name="Kaster A.-K."/>
            <person name="Ovreas L."/>
            <person name="Rohde M."/>
            <person name="Galperin M.Y."/>
            <person name="Jogler C."/>
        </authorList>
    </citation>
    <scope>NUCLEOTIDE SEQUENCE [LARGE SCALE GENOMIC DNA]</scope>
    <source>
        <strain evidence="3 4">Pla175</strain>
    </source>
</reference>
<feature type="transmembrane region" description="Helical" evidence="2">
    <location>
        <begin position="344"/>
        <end position="370"/>
    </location>
</feature>
<dbReference type="Proteomes" id="UP000317429">
    <property type="component" value="Chromosome"/>
</dbReference>
<feature type="compositionally biased region" description="Polar residues" evidence="1">
    <location>
        <begin position="206"/>
        <end position="216"/>
    </location>
</feature>
<evidence type="ECO:0008006" key="5">
    <source>
        <dbReference type="Google" id="ProtNLM"/>
    </source>
</evidence>
<dbReference type="EMBL" id="CP036291">
    <property type="protein sequence ID" value="QDU87070.1"/>
    <property type="molecule type" value="Genomic_DNA"/>
</dbReference>
<evidence type="ECO:0000256" key="1">
    <source>
        <dbReference type="SAM" id="MobiDB-lite"/>
    </source>
</evidence>
<evidence type="ECO:0000313" key="4">
    <source>
        <dbReference type="Proteomes" id="UP000317429"/>
    </source>
</evidence>
<dbReference type="KEGG" id="pnd:Pla175_04250"/>
<feature type="region of interest" description="Disordered" evidence="1">
    <location>
        <begin position="193"/>
        <end position="232"/>
    </location>
</feature>
<dbReference type="RefSeq" id="WP_231954125.1">
    <property type="nucleotide sequence ID" value="NZ_CP036291.1"/>
</dbReference>
<feature type="transmembrane region" description="Helical" evidence="2">
    <location>
        <begin position="282"/>
        <end position="302"/>
    </location>
</feature>
<organism evidence="3 4">
    <name type="scientific">Pirellulimonas nuda</name>
    <dbReference type="NCBI Taxonomy" id="2528009"/>
    <lineage>
        <taxon>Bacteria</taxon>
        <taxon>Pseudomonadati</taxon>
        <taxon>Planctomycetota</taxon>
        <taxon>Planctomycetia</taxon>
        <taxon>Pirellulales</taxon>
        <taxon>Lacipirellulaceae</taxon>
        <taxon>Pirellulimonas</taxon>
    </lineage>
</organism>
<keyword evidence="4" id="KW-1185">Reference proteome</keyword>
<feature type="transmembrane region" description="Helical" evidence="2">
    <location>
        <begin position="241"/>
        <end position="262"/>
    </location>
</feature>
<proteinExistence type="predicted"/>
<evidence type="ECO:0000256" key="2">
    <source>
        <dbReference type="SAM" id="Phobius"/>
    </source>
</evidence>